<name>D5H4A2_SALRM</name>
<dbReference type="HOGENOM" id="CLU_042019_0_0_10"/>
<sequence length="463" mass="52691">MKEDLLEAWGPSDGIREIIANALDEQVLTGTDPVDIEFDGENTARIRDYGRGLRHEHFAQEEAEEKLSRPDEVIGKFGVGLKDALAVLYRHGAQVTIHSRHNTFTVEEAPKADFEDVETLHAVVRPPERPGIEGTEAVVEGITEADLEKAKRNFLQFRGEERIEETKYGEIYGRPEGEGPEGEEAAIYVTGLRVATEPDFLFSYNITSTTKNVRDALNRERSNVGRTAYTPRVKKILQEAQSEAVAERLTGDLEGFEEGESHDELGWKAVQVHAARLMNSHQDVVFTTVSEQQEDRDLLEHARRDGKEVITVPDNVREKIRGETDTAGNQMQDVEAYREEYTESFEYEWTSEEDLTDEERAVWDRRHEILELIDEVPHVEAIRISEQMRITGAEDWKTRGVWETPERHIVIHRPVLGDLADFAATLLHELAHPKSRAKDQTREFERALTEMLGETATEALGRE</sequence>
<reference evidence="2 3" key="1">
    <citation type="journal article" date="2010" name="ISME J.">
        <title>Fine-scale evolution: genomic, phenotypic and ecological differentiation in two coexisting Salinibacter ruber strains.</title>
        <authorList>
            <person name="Pena A."/>
            <person name="Teeling H."/>
            <person name="Huerta-Cepas J."/>
            <person name="Santos F."/>
            <person name="Yarza P."/>
            <person name="Brito-Echeverria J."/>
            <person name="Lucio M."/>
            <person name="Schmitt-Kopplin P."/>
            <person name="Meseguer I."/>
            <person name="Schenowitz C."/>
            <person name="Dossat C."/>
            <person name="Barbe V."/>
            <person name="Dopazo J."/>
            <person name="Rossello-Mora R."/>
            <person name="Schuler M."/>
            <person name="Glockner F.O."/>
            <person name="Amann R."/>
            <person name="Gabaldon T."/>
            <person name="Anton J."/>
        </authorList>
    </citation>
    <scope>NUCLEOTIDE SEQUENCE [LARGE SCALE GENOMIC DNA]</scope>
    <source>
        <strain evidence="2 3">M8</strain>
        <plasmid evidence="3">pSR56</plasmid>
    </source>
</reference>
<dbReference type="PATRIC" id="fig|761659.10.peg.3403"/>
<dbReference type="EMBL" id="FP565811">
    <property type="protein sequence ID" value="CBH22742.1"/>
    <property type="molecule type" value="Genomic_DNA"/>
</dbReference>
<evidence type="ECO:0000313" key="3">
    <source>
        <dbReference type="Proteomes" id="UP000000933"/>
    </source>
</evidence>
<keyword evidence="2" id="KW-0614">Plasmid</keyword>
<geneLocation type="plasmid" evidence="2 3">
    <name>pSR56</name>
</geneLocation>
<dbReference type="InterPro" id="IPR058987">
    <property type="entry name" value="MPN635_N"/>
</dbReference>
<accession>D5H4A2</accession>
<dbReference type="KEGG" id="srm:SRM_p56024"/>
<dbReference type="InterPro" id="IPR036890">
    <property type="entry name" value="HATPase_C_sf"/>
</dbReference>
<dbReference type="AlphaFoldDB" id="D5H4A2"/>
<gene>
    <name evidence="2" type="ORF">SRM_p56024</name>
</gene>
<proteinExistence type="predicted"/>
<protein>
    <recommendedName>
        <fullName evidence="1">MPN635 N-terminal domain-containing protein</fullName>
    </recommendedName>
</protein>
<dbReference type="Gene3D" id="3.30.565.10">
    <property type="entry name" value="Histidine kinase-like ATPase, C-terminal domain"/>
    <property type="match status" value="1"/>
</dbReference>
<evidence type="ECO:0000313" key="2">
    <source>
        <dbReference type="EMBL" id="CBH22742.1"/>
    </source>
</evidence>
<evidence type="ECO:0000259" key="1">
    <source>
        <dbReference type="Pfam" id="PF25856"/>
    </source>
</evidence>
<dbReference type="Proteomes" id="UP000000933">
    <property type="component" value="Plasmid pSR56"/>
</dbReference>
<reference evidence="3" key="2">
    <citation type="submission" date="2010-04" db="EMBL/GenBank/DDBJ databases">
        <title>Genome sequence of Salinibacter ruber M8.</title>
        <authorList>
            <consortium name="Genoscope"/>
        </authorList>
    </citation>
    <scope>NUCLEOTIDE SEQUENCE [LARGE SCALE GENOMIC DNA]</scope>
    <source>
        <strain evidence="3">M8</strain>
        <plasmid evidence="3">pSR56</plasmid>
    </source>
</reference>
<dbReference type="Pfam" id="PF25856">
    <property type="entry name" value="MPN635_N"/>
    <property type="match status" value="1"/>
</dbReference>
<dbReference type="SUPFAM" id="SSF55874">
    <property type="entry name" value="ATPase domain of HSP90 chaperone/DNA topoisomerase II/histidine kinase"/>
    <property type="match status" value="1"/>
</dbReference>
<feature type="domain" description="MPN635 N-terminal" evidence="1">
    <location>
        <begin position="146"/>
        <end position="242"/>
    </location>
</feature>
<organism evidence="2 3">
    <name type="scientific">Salinibacter ruber (strain M8)</name>
    <dbReference type="NCBI Taxonomy" id="761659"/>
    <lineage>
        <taxon>Bacteria</taxon>
        <taxon>Pseudomonadati</taxon>
        <taxon>Rhodothermota</taxon>
        <taxon>Rhodothermia</taxon>
        <taxon>Rhodothermales</taxon>
        <taxon>Salinibacteraceae</taxon>
        <taxon>Salinibacter</taxon>
    </lineage>
</organism>